<dbReference type="SUPFAM" id="SSF100897">
    <property type="entry name" value="Plant proteinase inhibitors"/>
    <property type="match status" value="1"/>
</dbReference>
<dbReference type="AlphaFoldDB" id="A0A1E5VFG3"/>
<sequence>MATSRVHITCALLLIGLVLLGQQGQEGMEGAVACPQYCLEVDYVTCPSSGAEKLPARCNCCMTPKGCTLHLSDGTRQTC</sequence>
<reference evidence="4 5" key="1">
    <citation type="submission" date="2016-09" db="EMBL/GenBank/DDBJ databases">
        <title>The draft genome of Dichanthelium oligosanthes: A C3 panicoid grass species.</title>
        <authorList>
            <person name="Studer A.J."/>
            <person name="Schnable J.C."/>
            <person name="Brutnell T.P."/>
        </authorList>
    </citation>
    <scope>NUCLEOTIDE SEQUENCE [LARGE SCALE GENOMIC DNA]</scope>
    <source>
        <strain evidence="5">cv. Kellogg 1175</strain>
        <tissue evidence="4">Leaf</tissue>
    </source>
</reference>
<keyword evidence="5" id="KW-1185">Reference proteome</keyword>
<dbReference type="InterPro" id="IPR051391">
    <property type="entry name" value="Protease_inhibitor_I20"/>
</dbReference>
<dbReference type="PANTHER" id="PTHR33832:SF15">
    <property type="entry name" value="SERINE-TYPE ENDOPEPTIDASE INHIBITOR"/>
    <property type="match status" value="1"/>
</dbReference>
<feature type="chain" id="PRO_5009188054" evidence="3">
    <location>
        <begin position="25"/>
        <end position="79"/>
    </location>
</feature>
<comment type="caution">
    <text evidence="4">The sequence shown here is derived from an EMBL/GenBank/DDBJ whole genome shotgun (WGS) entry which is preliminary data.</text>
</comment>
<keyword evidence="2" id="KW-0646">Protease inhibitor</keyword>
<keyword evidence="2" id="KW-0722">Serine protease inhibitor</keyword>
<proteinExistence type="inferred from homology"/>
<dbReference type="PANTHER" id="PTHR33832">
    <property type="entry name" value="SERINE-TYPE ENDOPEPTIDASE INHIBITOR"/>
    <property type="match status" value="1"/>
</dbReference>
<evidence type="ECO:0000313" key="4">
    <source>
        <dbReference type="EMBL" id="OEL23847.1"/>
    </source>
</evidence>
<dbReference type="GO" id="GO:0004867">
    <property type="term" value="F:serine-type endopeptidase inhibitor activity"/>
    <property type="evidence" value="ECO:0007669"/>
    <property type="project" value="UniProtKB-KW"/>
</dbReference>
<dbReference type="OrthoDB" id="1539471at2759"/>
<gene>
    <name evidence="4" type="ORF">BAE44_0015134</name>
</gene>
<feature type="signal peptide" evidence="3">
    <location>
        <begin position="1"/>
        <end position="24"/>
    </location>
</feature>
<comment type="similarity">
    <text evidence="1">Belongs to the protease inhibitor I20 (potato type II proteinase inhibitor) family.</text>
</comment>
<accession>A0A1E5VFG3</accession>
<evidence type="ECO:0000256" key="1">
    <source>
        <dbReference type="ARBA" id="ARBA00007766"/>
    </source>
</evidence>
<name>A0A1E5VFG3_9POAL</name>
<evidence type="ECO:0000256" key="2">
    <source>
        <dbReference type="ARBA" id="ARBA00022900"/>
    </source>
</evidence>
<protein>
    <submittedName>
        <fullName evidence="4">Uncharacterized protein</fullName>
    </submittedName>
</protein>
<dbReference type="EMBL" id="LWDX02041451">
    <property type="protein sequence ID" value="OEL23847.1"/>
    <property type="molecule type" value="Genomic_DNA"/>
</dbReference>
<dbReference type="Gene3D" id="3.30.60.30">
    <property type="match status" value="1"/>
</dbReference>
<evidence type="ECO:0000256" key="3">
    <source>
        <dbReference type="SAM" id="SignalP"/>
    </source>
</evidence>
<keyword evidence="3" id="KW-0732">Signal</keyword>
<dbReference type="InterPro" id="IPR003465">
    <property type="entry name" value="Prot_inh_I20"/>
</dbReference>
<organism evidence="4 5">
    <name type="scientific">Dichanthelium oligosanthes</name>
    <dbReference type="NCBI Taxonomy" id="888268"/>
    <lineage>
        <taxon>Eukaryota</taxon>
        <taxon>Viridiplantae</taxon>
        <taxon>Streptophyta</taxon>
        <taxon>Embryophyta</taxon>
        <taxon>Tracheophyta</taxon>
        <taxon>Spermatophyta</taxon>
        <taxon>Magnoliopsida</taxon>
        <taxon>Liliopsida</taxon>
        <taxon>Poales</taxon>
        <taxon>Poaceae</taxon>
        <taxon>PACMAD clade</taxon>
        <taxon>Panicoideae</taxon>
        <taxon>Panicodae</taxon>
        <taxon>Paniceae</taxon>
        <taxon>Dichantheliinae</taxon>
        <taxon>Dichanthelium</taxon>
    </lineage>
</organism>
<evidence type="ECO:0000313" key="5">
    <source>
        <dbReference type="Proteomes" id="UP000095767"/>
    </source>
</evidence>
<dbReference type="Pfam" id="PF02428">
    <property type="entry name" value="Prot_inhib_II"/>
    <property type="match status" value="1"/>
</dbReference>
<dbReference type="Proteomes" id="UP000095767">
    <property type="component" value="Unassembled WGS sequence"/>
</dbReference>